<sequence length="179" mass="20569">MQGGGIEHRNDEDCAHVVENGEGEQEDLERGRHAFADQCQHAHRKGDVGSRRNRPTLRGVRVAAVERRVDQRGHRHAPKRGHTGKHHIARVLELALQHLSLQFQPDQEEEHRHQPVVDPKDQRFRQPLAINQHGDFDVEQVFIGGGKRRVCHDHRQRRRDQQQDAACRLVLEKAVEPAG</sequence>
<feature type="compositionally biased region" description="Basic and acidic residues" evidence="1">
    <location>
        <begin position="1"/>
        <end position="16"/>
    </location>
</feature>
<evidence type="ECO:0000256" key="1">
    <source>
        <dbReference type="SAM" id="MobiDB-lite"/>
    </source>
</evidence>
<evidence type="ECO:0000313" key="2">
    <source>
        <dbReference type="EMBL" id="OIQ67668.1"/>
    </source>
</evidence>
<proteinExistence type="predicted"/>
<dbReference type="AlphaFoldDB" id="A0A1J5PJE4"/>
<dbReference type="EMBL" id="MLJW01005781">
    <property type="protein sequence ID" value="OIQ67668.1"/>
    <property type="molecule type" value="Genomic_DNA"/>
</dbReference>
<protein>
    <submittedName>
        <fullName evidence="2">Uncharacterized protein</fullName>
    </submittedName>
</protein>
<name>A0A1J5PJE4_9ZZZZ</name>
<feature type="region of interest" description="Disordered" evidence="1">
    <location>
        <begin position="1"/>
        <end position="53"/>
    </location>
</feature>
<gene>
    <name evidence="2" type="ORF">GALL_507500</name>
</gene>
<reference evidence="2" key="1">
    <citation type="submission" date="2016-10" db="EMBL/GenBank/DDBJ databases">
        <title>Sequence of Gallionella enrichment culture.</title>
        <authorList>
            <person name="Poehlein A."/>
            <person name="Muehling M."/>
            <person name="Daniel R."/>
        </authorList>
    </citation>
    <scope>NUCLEOTIDE SEQUENCE</scope>
</reference>
<comment type="caution">
    <text evidence="2">The sequence shown here is derived from an EMBL/GenBank/DDBJ whole genome shotgun (WGS) entry which is preliminary data.</text>
</comment>
<accession>A0A1J5PJE4</accession>
<organism evidence="2">
    <name type="scientific">mine drainage metagenome</name>
    <dbReference type="NCBI Taxonomy" id="410659"/>
    <lineage>
        <taxon>unclassified sequences</taxon>
        <taxon>metagenomes</taxon>
        <taxon>ecological metagenomes</taxon>
    </lineage>
</organism>